<dbReference type="Gene3D" id="3.40.630.30">
    <property type="match status" value="1"/>
</dbReference>
<dbReference type="Proteomes" id="UP000057737">
    <property type="component" value="Unassembled WGS sequence"/>
</dbReference>
<evidence type="ECO:0000313" key="2">
    <source>
        <dbReference type="EMBL" id="KWV60376.1"/>
    </source>
</evidence>
<sequence>MESDIRDNPAMSRFEMPLSNSALAVAYYKVEDGRVVLLHTEVPQELSGLGYGSRLAHGVFEALRRDGKRAIARCPFMSSYAARHPEYGSLLDG</sequence>
<protein>
    <submittedName>
        <fullName evidence="2">Acetyltransferase</fullName>
    </submittedName>
</protein>
<gene>
    <name evidence="2" type="ORF">AS156_28670</name>
</gene>
<dbReference type="GO" id="GO:0016740">
    <property type="term" value="F:transferase activity"/>
    <property type="evidence" value="ECO:0007669"/>
    <property type="project" value="UniProtKB-KW"/>
</dbReference>
<evidence type="ECO:0000313" key="3">
    <source>
        <dbReference type="Proteomes" id="UP000057737"/>
    </source>
</evidence>
<keyword evidence="3" id="KW-1185">Reference proteome</keyword>
<dbReference type="PANTHER" id="PTHR31435">
    <property type="entry name" value="PROTEIN NATD1"/>
    <property type="match status" value="1"/>
</dbReference>
<organism evidence="2 3">
    <name type="scientific">Bradyrhizobium macuxiense</name>
    <dbReference type="NCBI Taxonomy" id="1755647"/>
    <lineage>
        <taxon>Bacteria</taxon>
        <taxon>Pseudomonadati</taxon>
        <taxon>Pseudomonadota</taxon>
        <taxon>Alphaproteobacteria</taxon>
        <taxon>Hyphomicrobiales</taxon>
        <taxon>Nitrobacteraceae</taxon>
        <taxon>Bradyrhizobium</taxon>
    </lineage>
</organism>
<dbReference type="RefSeq" id="WP_066500245.1">
    <property type="nucleotide sequence ID" value="NZ_LNCU01000019.1"/>
</dbReference>
<reference evidence="2 3" key="1">
    <citation type="submission" date="2015-11" db="EMBL/GenBank/DDBJ databases">
        <title>Draft Genome Sequence of the Strain BR 10303 (Bradyrhizobium sp.) isolated from nodules of Centrolobium paraense.</title>
        <authorList>
            <person name="Zelli J.E."/>
            <person name="Simoes-Araujo J.L."/>
            <person name="Barauna A.C."/>
            <person name="Silva K."/>
        </authorList>
    </citation>
    <scope>NUCLEOTIDE SEQUENCE [LARGE SCALE GENOMIC DNA]</scope>
    <source>
        <strain evidence="2 3">BR 10303</strain>
    </source>
</reference>
<dbReference type="EMBL" id="LNCU01000019">
    <property type="protein sequence ID" value="KWV60376.1"/>
    <property type="molecule type" value="Genomic_DNA"/>
</dbReference>
<dbReference type="InterPro" id="IPR031165">
    <property type="entry name" value="GNAT_YJDJ"/>
</dbReference>
<dbReference type="InterPro" id="IPR016181">
    <property type="entry name" value="Acyl_CoA_acyltransferase"/>
</dbReference>
<dbReference type="OrthoDB" id="9800945at2"/>
<dbReference type="PROSITE" id="PS51729">
    <property type="entry name" value="GNAT_YJDJ"/>
    <property type="match status" value="1"/>
</dbReference>
<dbReference type="PANTHER" id="PTHR31435:SF10">
    <property type="entry name" value="BSR4717 PROTEIN"/>
    <property type="match status" value="1"/>
</dbReference>
<feature type="domain" description="N-acetyltransferase" evidence="1">
    <location>
        <begin position="6"/>
        <end position="92"/>
    </location>
</feature>
<proteinExistence type="predicted"/>
<accession>A0A109K475</accession>
<comment type="caution">
    <text evidence="2">The sequence shown here is derived from an EMBL/GenBank/DDBJ whole genome shotgun (WGS) entry which is preliminary data.</text>
</comment>
<keyword evidence="2" id="KW-0808">Transferase</keyword>
<dbReference type="Pfam" id="PF14542">
    <property type="entry name" value="Acetyltransf_CG"/>
    <property type="match status" value="1"/>
</dbReference>
<dbReference type="InterPro" id="IPR045057">
    <property type="entry name" value="Gcn5-rel_NAT"/>
</dbReference>
<dbReference type="AlphaFoldDB" id="A0A109K475"/>
<dbReference type="SUPFAM" id="SSF55729">
    <property type="entry name" value="Acyl-CoA N-acyltransferases (Nat)"/>
    <property type="match status" value="1"/>
</dbReference>
<name>A0A109K475_9BRAD</name>
<evidence type="ECO:0000259" key="1">
    <source>
        <dbReference type="PROSITE" id="PS51729"/>
    </source>
</evidence>